<dbReference type="InterPro" id="IPR038765">
    <property type="entry name" value="Papain-like_cys_pep_sf"/>
</dbReference>
<dbReference type="AlphaFoldDB" id="A0A6I5KRD3"/>
<gene>
    <name evidence="1" type="ORF">GTK07_08895</name>
</gene>
<dbReference type="Gene3D" id="3.10.620.30">
    <property type="match status" value="1"/>
</dbReference>
<name>A0A6I5KRD3_9FLAO</name>
<evidence type="ECO:0000313" key="2">
    <source>
        <dbReference type="Proteomes" id="UP000468707"/>
    </source>
</evidence>
<dbReference type="RefSeq" id="WP_163634930.1">
    <property type="nucleotide sequence ID" value="NZ_JAAAMI010000003.1"/>
</dbReference>
<evidence type="ECO:0000313" key="1">
    <source>
        <dbReference type="EMBL" id="NDV43444.1"/>
    </source>
</evidence>
<accession>A0A6I5KRD3</accession>
<dbReference type="SUPFAM" id="SSF54001">
    <property type="entry name" value="Cysteine proteinases"/>
    <property type="match status" value="1"/>
</dbReference>
<comment type="caution">
    <text evidence="1">The sequence shown here is derived from an EMBL/GenBank/DDBJ whole genome shotgun (WGS) entry which is preliminary data.</text>
</comment>
<sequence>MDDPLEKVSRVYKYVQENTRYISVQLGIGGWMPISAVEVDRVKYGDCKGLTNYTKALLSAIGIDSYYTVVYGGNVARSLDRDIPSMQGNHVFLNVPLEGQEVWLECTSQTTPVNFLGTFTDNRDVLKVTPNGGQFVRTKASLDEDNYQFTKAECSISIDKKITGKVIIVSKGTQYNQKYWRTTDSRKEQEEFYKNYWNYVNNLNLGQVNFINNDKETEFIEEIDVSADGYLSAVDEKFLFSPNIYNRNLAVPDRSRNRKRPVVISRGYLDEDEFTIHLPEGYVPETWMLPVQLENKFGTYSISIEPQEEGTVLYKRKLLIKSGMYPKEDYEDYREFRKKIARYDNAKIVLIKKST</sequence>
<reference evidence="1 2" key="1">
    <citation type="submission" date="2020-01" db="EMBL/GenBank/DDBJ databases">
        <title>Muricauda sediminis sp.nov. 40Bstr401.</title>
        <authorList>
            <person name="Xue Z."/>
            <person name="Zhu S."/>
            <person name="Ren N."/>
            <person name="Chen T."/>
            <person name="Chen X."/>
            <person name="Chen J."/>
            <person name="Yang J."/>
        </authorList>
    </citation>
    <scope>NUCLEOTIDE SEQUENCE [LARGE SCALE GENOMIC DNA]</scope>
    <source>
        <strain evidence="1 2">40Bstr401</strain>
    </source>
</reference>
<dbReference type="EMBL" id="JAAAMI010000003">
    <property type="protein sequence ID" value="NDV43444.1"/>
    <property type="molecule type" value="Genomic_DNA"/>
</dbReference>
<proteinExistence type="predicted"/>
<organism evidence="1 2">
    <name type="scientific">Flagellimonas sediminis</name>
    <dbReference type="NCBI Taxonomy" id="2696468"/>
    <lineage>
        <taxon>Bacteria</taxon>
        <taxon>Pseudomonadati</taxon>
        <taxon>Bacteroidota</taxon>
        <taxon>Flavobacteriia</taxon>
        <taxon>Flavobacteriales</taxon>
        <taxon>Flavobacteriaceae</taxon>
        <taxon>Flagellimonas</taxon>
    </lineage>
</organism>
<protein>
    <submittedName>
        <fullName evidence="1">DUF3858 domain-containing protein</fullName>
    </submittedName>
</protein>
<dbReference type="Proteomes" id="UP000468707">
    <property type="component" value="Unassembled WGS sequence"/>
</dbReference>
<keyword evidence="2" id="KW-1185">Reference proteome</keyword>
<dbReference type="Gene3D" id="2.60.120.1130">
    <property type="match status" value="1"/>
</dbReference>